<evidence type="ECO:0000313" key="2">
    <source>
        <dbReference type="EMBL" id="ASA19620.1"/>
    </source>
</evidence>
<dbReference type="KEGG" id="pdh:B9T62_36175"/>
<protein>
    <submittedName>
        <fullName evidence="2">IS701 family transposase</fullName>
    </submittedName>
</protein>
<dbReference type="GO" id="GO:0006313">
    <property type="term" value="P:DNA transposition"/>
    <property type="evidence" value="ECO:0007669"/>
    <property type="project" value="InterPro"/>
</dbReference>
<sequence>MSHTAIVPDHQMLRNYLLQHRLPLYFSKPVMNHILSYMAAATSKGFRGKVVDLADYSPCHRTALGHFLTHGHWDERILQHKVKQESIRHVLRESTQTAEPLFVIHDDSICKKTKPSSQAKSPIEQTGYHHSHLEGKTVWGHQVQATIVQCGAAALIHSIDLYDRKKVHPDGSVYTKIDHVCDMAATMPLPPYGGYALVDSWFTCSRIIDSYATAGYHLIGALKTNRILYPQGIRISVQHFAAHVSKKDVHLVTVNGSSYWTYRYEGALNDIPNAVVLLCWPEQAFGQPKALRAFLCTNVSLETETICTYYSKRWPIEIFFRQSKGNLGFETYQVRSATAFIRLWALLAWTHLFCTVGLEQPCSFGDGLRTVRKQVKQDIAQFIYDCGRKNIPFQVIQKRLKLA</sequence>
<evidence type="ECO:0000313" key="8">
    <source>
        <dbReference type="Proteomes" id="UP000249890"/>
    </source>
</evidence>
<accession>A0A2Z2K9U4</accession>
<evidence type="ECO:0000313" key="4">
    <source>
        <dbReference type="EMBL" id="ASA24067.1"/>
    </source>
</evidence>
<dbReference type="KEGG" id="pdh:B9T62_01560"/>
<reference evidence="2 8" key="1">
    <citation type="submission" date="2017-06" db="EMBL/GenBank/DDBJ databases">
        <title>Complete genome sequence of Paenibacillus donghaensis KCTC 13049T isolated from East Sea sediment, South Korea.</title>
        <authorList>
            <person name="Jung B.K."/>
            <person name="Hong S.-J."/>
            <person name="Shin J.-H."/>
        </authorList>
    </citation>
    <scope>NUCLEOTIDE SEQUENCE [LARGE SCALE GENOMIC DNA]</scope>
    <source>
        <strain evidence="2 8">KCTC 13049</strain>
    </source>
</reference>
<dbReference type="EMBL" id="CP021780">
    <property type="protein sequence ID" value="ASA19620.1"/>
    <property type="molecule type" value="Genomic_DNA"/>
</dbReference>
<dbReference type="Pfam" id="PF01609">
    <property type="entry name" value="DDE_Tnp_1"/>
    <property type="match status" value="1"/>
</dbReference>
<dbReference type="EMBL" id="CP021780">
    <property type="protein sequence ID" value="ASA23108.1"/>
    <property type="molecule type" value="Genomic_DNA"/>
</dbReference>
<evidence type="ECO:0000259" key="1">
    <source>
        <dbReference type="Pfam" id="PF01609"/>
    </source>
</evidence>
<dbReference type="GO" id="GO:0004803">
    <property type="term" value="F:transposase activity"/>
    <property type="evidence" value="ECO:0007669"/>
    <property type="project" value="InterPro"/>
</dbReference>
<dbReference type="GO" id="GO:0003677">
    <property type="term" value="F:DNA binding"/>
    <property type="evidence" value="ECO:0007669"/>
    <property type="project" value="InterPro"/>
</dbReference>
<name>A0A2Z2K9U4_9BACL</name>
<dbReference type="KEGG" id="pdh:B9T62_28115"/>
<dbReference type="EMBL" id="CP021780">
    <property type="protein sequence ID" value="ASA24289.1"/>
    <property type="molecule type" value="Genomic_DNA"/>
</dbReference>
<organism evidence="2 8">
    <name type="scientific">Paenibacillus donghaensis</name>
    <dbReference type="NCBI Taxonomy" id="414771"/>
    <lineage>
        <taxon>Bacteria</taxon>
        <taxon>Bacillati</taxon>
        <taxon>Bacillota</taxon>
        <taxon>Bacilli</taxon>
        <taxon>Bacillales</taxon>
        <taxon>Paenibacillaceae</taxon>
        <taxon>Paenibacillus</taxon>
    </lineage>
</organism>
<feature type="domain" description="Transposase IS4-like" evidence="1">
    <location>
        <begin position="187"/>
        <end position="351"/>
    </location>
</feature>
<dbReference type="EMBL" id="CP021780">
    <property type="protein sequence ID" value="ASA24067.1"/>
    <property type="molecule type" value="Genomic_DNA"/>
</dbReference>
<dbReference type="KEGG" id="pdh:B9T62_34825"/>
<evidence type="ECO:0000313" key="6">
    <source>
        <dbReference type="EMBL" id="ASA25453.1"/>
    </source>
</evidence>
<dbReference type="EMBL" id="CP021780">
    <property type="protein sequence ID" value="ASA25453.1"/>
    <property type="molecule type" value="Genomic_DNA"/>
</dbReference>
<dbReference type="InterPro" id="IPR002559">
    <property type="entry name" value="Transposase_11"/>
</dbReference>
<dbReference type="SUPFAM" id="SSF53098">
    <property type="entry name" value="Ribonuclease H-like"/>
    <property type="match status" value="1"/>
</dbReference>
<dbReference type="KEGG" id="pdh:B9T62_21255"/>
<dbReference type="EMBL" id="CP021780">
    <property type="protein sequence ID" value="ASA25694.1"/>
    <property type="molecule type" value="Genomic_DNA"/>
</dbReference>
<gene>
    <name evidence="2" type="ORF">B9T62_01560</name>
    <name evidence="3" type="ORF">B9T62_21255</name>
    <name evidence="4" type="ORF">B9T62_26765</name>
    <name evidence="5" type="ORF">B9T62_28115</name>
    <name evidence="6" type="ORF">B9T62_34825</name>
    <name evidence="7" type="ORF">B9T62_36175</name>
</gene>
<dbReference type="NCBIfam" id="NF033540">
    <property type="entry name" value="transpos_IS701"/>
    <property type="match status" value="1"/>
</dbReference>
<evidence type="ECO:0000313" key="7">
    <source>
        <dbReference type="EMBL" id="ASA25694.1"/>
    </source>
</evidence>
<evidence type="ECO:0000313" key="3">
    <source>
        <dbReference type="EMBL" id="ASA23108.1"/>
    </source>
</evidence>
<dbReference type="AlphaFoldDB" id="A0A2Z2K9U4"/>
<keyword evidence="8" id="KW-1185">Reference proteome</keyword>
<proteinExistence type="predicted"/>
<dbReference type="KEGG" id="pdh:B9T62_26765"/>
<dbReference type="InterPro" id="IPR012337">
    <property type="entry name" value="RNaseH-like_sf"/>
</dbReference>
<dbReference type="Proteomes" id="UP000249890">
    <property type="component" value="Chromosome"/>
</dbReference>
<dbReference type="OrthoDB" id="2519014at2"/>
<dbReference type="RefSeq" id="WP_087913645.1">
    <property type="nucleotide sequence ID" value="NZ_CP021780.1"/>
</dbReference>
<evidence type="ECO:0000313" key="5">
    <source>
        <dbReference type="EMBL" id="ASA24289.1"/>
    </source>
</evidence>